<comment type="caution">
    <text evidence="1">The sequence shown here is derived from an EMBL/GenBank/DDBJ whole genome shotgun (WGS) entry which is preliminary data.</text>
</comment>
<dbReference type="Proteomes" id="UP001176961">
    <property type="component" value="Unassembled WGS sequence"/>
</dbReference>
<reference evidence="1" key="1">
    <citation type="submission" date="2023-07" db="EMBL/GenBank/DDBJ databases">
        <authorList>
            <consortium name="CYATHOMIX"/>
        </authorList>
    </citation>
    <scope>NUCLEOTIDE SEQUENCE</scope>
    <source>
        <strain evidence="1">N/A</strain>
    </source>
</reference>
<sequence length="107" mass="12022">MYGDRICRHVIVLLSDHGCPVIATSFMPVDPQNHTLSECRFYSEVDRKTSFMSPDSSVLAETMSKCTDIVAEYQTLDESLVGNVLLLAGELIRSHNMRTNMLLQSHC</sequence>
<dbReference type="EMBL" id="CATQJL010000112">
    <property type="protein sequence ID" value="CAJ0593412.1"/>
    <property type="molecule type" value="Genomic_DNA"/>
</dbReference>
<protein>
    <submittedName>
        <fullName evidence="1">Uncharacterized protein</fullName>
    </submittedName>
</protein>
<organism evidence="1 2">
    <name type="scientific">Cylicocyclus nassatus</name>
    <name type="common">Nematode worm</name>
    <dbReference type="NCBI Taxonomy" id="53992"/>
    <lineage>
        <taxon>Eukaryota</taxon>
        <taxon>Metazoa</taxon>
        <taxon>Ecdysozoa</taxon>
        <taxon>Nematoda</taxon>
        <taxon>Chromadorea</taxon>
        <taxon>Rhabditida</taxon>
        <taxon>Rhabditina</taxon>
        <taxon>Rhabditomorpha</taxon>
        <taxon>Strongyloidea</taxon>
        <taxon>Strongylidae</taxon>
        <taxon>Cylicocyclus</taxon>
    </lineage>
</organism>
<keyword evidence="2" id="KW-1185">Reference proteome</keyword>
<gene>
    <name evidence="1" type="ORF">CYNAS_LOCUS5395</name>
</gene>
<dbReference type="AlphaFoldDB" id="A0AA36GKN8"/>
<accession>A0AA36GKN8</accession>
<evidence type="ECO:0000313" key="2">
    <source>
        <dbReference type="Proteomes" id="UP001176961"/>
    </source>
</evidence>
<evidence type="ECO:0000313" key="1">
    <source>
        <dbReference type="EMBL" id="CAJ0593412.1"/>
    </source>
</evidence>
<name>A0AA36GKN8_CYLNA</name>
<proteinExistence type="predicted"/>